<evidence type="ECO:0000313" key="8">
    <source>
        <dbReference type="EMBL" id="MDF8334345.1"/>
    </source>
</evidence>
<gene>
    <name evidence="8" type="ORF">POM99_14130</name>
</gene>
<name>A0ABT6CK91_9SPHN</name>
<dbReference type="InterPro" id="IPR053876">
    <property type="entry name" value="Phage_int_M"/>
</dbReference>
<dbReference type="InterPro" id="IPR013762">
    <property type="entry name" value="Integrase-like_cat_sf"/>
</dbReference>
<dbReference type="EMBL" id="JAROCY010000013">
    <property type="protein sequence ID" value="MDF8334345.1"/>
    <property type="molecule type" value="Genomic_DNA"/>
</dbReference>
<dbReference type="PROSITE" id="PS51900">
    <property type="entry name" value="CB"/>
    <property type="match status" value="1"/>
</dbReference>
<dbReference type="InterPro" id="IPR050808">
    <property type="entry name" value="Phage_Integrase"/>
</dbReference>
<dbReference type="Pfam" id="PF22022">
    <property type="entry name" value="Phage_int_M"/>
    <property type="match status" value="1"/>
</dbReference>
<dbReference type="SUPFAM" id="SSF56349">
    <property type="entry name" value="DNA breaking-rejoining enzymes"/>
    <property type="match status" value="1"/>
</dbReference>
<evidence type="ECO:0000256" key="2">
    <source>
        <dbReference type="ARBA" id="ARBA00022908"/>
    </source>
</evidence>
<dbReference type="InterPro" id="IPR025166">
    <property type="entry name" value="Integrase_DNA_bind_dom"/>
</dbReference>
<evidence type="ECO:0000313" key="9">
    <source>
        <dbReference type="Proteomes" id="UP001222770"/>
    </source>
</evidence>
<keyword evidence="2" id="KW-0229">DNA integration</keyword>
<dbReference type="Gene3D" id="1.10.443.10">
    <property type="entry name" value="Intergrase catalytic core"/>
    <property type="match status" value="1"/>
</dbReference>
<dbReference type="Gene3D" id="1.10.150.130">
    <property type="match status" value="1"/>
</dbReference>
<evidence type="ECO:0000256" key="5">
    <source>
        <dbReference type="PROSITE-ProRule" id="PRU01248"/>
    </source>
</evidence>
<evidence type="ECO:0000256" key="4">
    <source>
        <dbReference type="ARBA" id="ARBA00023172"/>
    </source>
</evidence>
<dbReference type="InterPro" id="IPR011010">
    <property type="entry name" value="DNA_brk_join_enz"/>
</dbReference>
<keyword evidence="3 5" id="KW-0238">DNA-binding</keyword>
<dbReference type="PANTHER" id="PTHR30629">
    <property type="entry name" value="PROPHAGE INTEGRASE"/>
    <property type="match status" value="1"/>
</dbReference>
<organism evidence="8 9">
    <name type="scientific">Novosphingobium cyanobacteriorum</name>
    <dbReference type="NCBI Taxonomy" id="3024215"/>
    <lineage>
        <taxon>Bacteria</taxon>
        <taxon>Pseudomonadati</taxon>
        <taxon>Pseudomonadota</taxon>
        <taxon>Alphaproteobacteria</taxon>
        <taxon>Sphingomonadales</taxon>
        <taxon>Sphingomonadaceae</taxon>
        <taxon>Novosphingobium</taxon>
    </lineage>
</organism>
<dbReference type="InterPro" id="IPR002104">
    <property type="entry name" value="Integrase_catalytic"/>
</dbReference>
<comment type="similarity">
    <text evidence="1">Belongs to the 'phage' integrase family.</text>
</comment>
<comment type="caution">
    <text evidence="8">The sequence shown here is derived from an EMBL/GenBank/DDBJ whole genome shotgun (WGS) entry which is preliminary data.</text>
</comment>
<evidence type="ECO:0000259" key="7">
    <source>
        <dbReference type="PROSITE" id="PS51900"/>
    </source>
</evidence>
<dbReference type="Pfam" id="PF13356">
    <property type="entry name" value="Arm-DNA-bind_3"/>
    <property type="match status" value="1"/>
</dbReference>
<dbReference type="PROSITE" id="PS51898">
    <property type="entry name" value="TYR_RECOMBINASE"/>
    <property type="match status" value="1"/>
</dbReference>
<evidence type="ECO:0000259" key="6">
    <source>
        <dbReference type="PROSITE" id="PS51898"/>
    </source>
</evidence>
<feature type="domain" description="Core-binding (CB)" evidence="7">
    <location>
        <begin position="97"/>
        <end position="178"/>
    </location>
</feature>
<keyword evidence="9" id="KW-1185">Reference proteome</keyword>
<dbReference type="CDD" id="cd00801">
    <property type="entry name" value="INT_P4_C"/>
    <property type="match status" value="1"/>
</dbReference>
<dbReference type="InterPro" id="IPR044068">
    <property type="entry name" value="CB"/>
</dbReference>
<keyword evidence="4" id="KW-0233">DNA recombination</keyword>
<feature type="domain" description="Tyr recombinase" evidence="6">
    <location>
        <begin position="202"/>
        <end position="390"/>
    </location>
</feature>
<dbReference type="InterPro" id="IPR038488">
    <property type="entry name" value="Integrase_DNA-bd_sf"/>
</dbReference>
<proteinExistence type="inferred from homology"/>
<evidence type="ECO:0000256" key="1">
    <source>
        <dbReference type="ARBA" id="ARBA00008857"/>
    </source>
</evidence>
<accession>A0ABT6CK91</accession>
<dbReference type="RefSeq" id="WP_277278929.1">
    <property type="nucleotide sequence ID" value="NZ_JAROCY010000013.1"/>
</dbReference>
<protein>
    <submittedName>
        <fullName evidence="8">Integrase arm-type DNA-binding domain-containing protein</fullName>
    </submittedName>
</protein>
<evidence type="ECO:0000256" key="3">
    <source>
        <dbReference type="ARBA" id="ARBA00023125"/>
    </source>
</evidence>
<dbReference type="Gene3D" id="3.30.160.390">
    <property type="entry name" value="Integrase, DNA-binding domain"/>
    <property type="match status" value="1"/>
</dbReference>
<dbReference type="Proteomes" id="UP001222770">
    <property type="component" value="Unassembled WGS sequence"/>
</dbReference>
<dbReference type="Pfam" id="PF00589">
    <property type="entry name" value="Phage_integrase"/>
    <property type="match status" value="1"/>
</dbReference>
<dbReference type="InterPro" id="IPR010998">
    <property type="entry name" value="Integrase_recombinase_N"/>
</dbReference>
<dbReference type="GO" id="GO:0003677">
    <property type="term" value="F:DNA binding"/>
    <property type="evidence" value="ECO:0007669"/>
    <property type="project" value="UniProtKB-KW"/>
</dbReference>
<sequence length="414" mass="47093">MLTDTAIRALKPGPRPIKKSDGGGLFILVTPEGSKHWRLAYRFHGKQKLLSGGPYPLVKLADARKWRDEAKLDLLAGRDPSAVRKAAKQALKAASENSFETIAMEWIEARRCAWSPRYAKIIETRLREDIFPTLGHEAIAEIDPQMLLVALRKIEARGAIEMAHRVRNYCSEVFRFAIAMDKCRSDPSRDIAPAMKKPPPVQHRTKVEAKDLPAFFARLNQDQGEDMSHLALRWTIHTMVRTQETRFAEWSEFEGLDTTEPIWRLPPNRMKMRTEHVVPLSPQAVQLLHQIEKANPFRAAGNERLGKYLFPVASSKSCTISENRMLDVMYRIGLRGKATVHGFRALASTVLNESGLFEPDWIEMQLAHVQRGVRAAYNSARYLKQRREMMAWWSSYLDSAELAGPTKAIRAQAD</sequence>
<dbReference type="PANTHER" id="PTHR30629:SF2">
    <property type="entry name" value="PROPHAGE INTEGRASE INTS-RELATED"/>
    <property type="match status" value="1"/>
</dbReference>
<reference evidence="8 9" key="1">
    <citation type="submission" date="2023-03" db="EMBL/GenBank/DDBJ databases">
        <title>Novosphingobium cyanobacteriorum sp. nov., isolated from a eutrophic reservoir during the Microcystis bloom period.</title>
        <authorList>
            <person name="Kang M."/>
            <person name="Le V."/>
            <person name="Ko S.-R."/>
            <person name="Lee S.-A."/>
            <person name="Ahn C.-Y."/>
        </authorList>
    </citation>
    <scope>NUCLEOTIDE SEQUENCE [LARGE SCALE GENOMIC DNA]</scope>
    <source>
        <strain evidence="8 9">HBC54</strain>
    </source>
</reference>